<gene>
    <name evidence="2" type="ORF">NCTC11388_01007</name>
</gene>
<dbReference type="EMBL" id="UGYW01000002">
    <property type="protein sequence ID" value="SUJ02432.1"/>
    <property type="molecule type" value="Genomic_DNA"/>
</dbReference>
<evidence type="ECO:0000313" key="2">
    <source>
        <dbReference type="EMBL" id="SUJ02432.1"/>
    </source>
</evidence>
<feature type="signal peptide" evidence="1">
    <location>
        <begin position="1"/>
        <end position="20"/>
    </location>
</feature>
<dbReference type="RefSeq" id="WP_258861985.1">
    <property type="nucleotide sequence ID" value="NZ_UGYW01000002.1"/>
</dbReference>
<proteinExistence type="predicted"/>
<dbReference type="Proteomes" id="UP000254893">
    <property type="component" value="Unassembled WGS sequence"/>
</dbReference>
<accession>A0A380BJS2</accession>
<feature type="chain" id="PRO_5016582261" evidence="1">
    <location>
        <begin position="21"/>
        <end position="330"/>
    </location>
</feature>
<name>A0A380BJS2_SPHSI</name>
<protein>
    <submittedName>
        <fullName evidence="2">Uncharacterized protein</fullName>
    </submittedName>
</protein>
<reference evidence="2 3" key="1">
    <citation type="submission" date="2018-06" db="EMBL/GenBank/DDBJ databases">
        <authorList>
            <consortium name="Pathogen Informatics"/>
            <person name="Doyle S."/>
        </authorList>
    </citation>
    <scope>NUCLEOTIDE SEQUENCE [LARGE SCALE GENOMIC DNA]</scope>
    <source>
        <strain evidence="2 3">NCTC11388</strain>
    </source>
</reference>
<evidence type="ECO:0000256" key="1">
    <source>
        <dbReference type="SAM" id="SignalP"/>
    </source>
</evidence>
<dbReference type="AlphaFoldDB" id="A0A380BJS2"/>
<evidence type="ECO:0000313" key="3">
    <source>
        <dbReference type="Proteomes" id="UP000254893"/>
    </source>
</evidence>
<keyword evidence="1" id="KW-0732">Signal</keyword>
<organism evidence="2 3">
    <name type="scientific">Sphingobacterium spiritivorum</name>
    <name type="common">Flavobacterium spiritivorum</name>
    <dbReference type="NCBI Taxonomy" id="258"/>
    <lineage>
        <taxon>Bacteria</taxon>
        <taxon>Pseudomonadati</taxon>
        <taxon>Bacteroidota</taxon>
        <taxon>Sphingobacteriia</taxon>
        <taxon>Sphingobacteriales</taxon>
        <taxon>Sphingobacteriaceae</taxon>
        <taxon>Sphingobacterium</taxon>
    </lineage>
</organism>
<sequence length="330" mass="37411">MKLKYLILLFYLIFLSSGKAQQHFDQSQLKSTVITSLSVPDTRAYRYEIAALGYNSFHWQTGGTIVVELYQSSYSPSYDKYIINIGYGMGANFGEPEVGLVESYGNIHHARLMLGTPYDLSSSMGGYANKGVPIYVDVQQYVNYTVKITYLQNRVEALAWVNEIKINLTPDPQQIDNFTAQTVLDKPLSSSKNLMVSGAGNHYISNGNLGIGTTTPQEKLSVNGNIRAKEIKVEAANWPDYVFEEDYRLKPLTEIESFIKANKHLPDIPSAQKIAEDGLFVGEMNKLMMKKIEELTLYLIEKDSIIKKQQQQLDIVFKRLDKIENYEKKN</sequence>